<gene>
    <name evidence="1" type="ordered locus">NT01EI_1375</name>
</gene>
<protein>
    <submittedName>
        <fullName evidence="1">Uncharacterized protein</fullName>
    </submittedName>
</protein>
<dbReference type="EMBL" id="CP001600">
    <property type="protein sequence ID" value="ACR68565.1"/>
    <property type="molecule type" value="Genomic_DNA"/>
</dbReference>
<accession>C5BD70</accession>
<dbReference type="KEGG" id="eic:NT01EI_1375"/>
<dbReference type="HOGENOM" id="CLU_3152223_0_0_6"/>
<reference evidence="2" key="1">
    <citation type="submission" date="2009-03" db="EMBL/GenBank/DDBJ databases">
        <title>Complete genome sequence of Edwardsiella ictaluri 93-146.</title>
        <authorList>
            <person name="Williams M.L."/>
            <person name="Gillaspy A.F."/>
            <person name="Dyer D.W."/>
            <person name="Thune R.L."/>
            <person name="Waldbieser G.C."/>
            <person name="Schuster S.C."/>
            <person name="Gipson J."/>
            <person name="Zaitshik J."/>
            <person name="Landry C."/>
            <person name="Lawrence M.L."/>
        </authorList>
    </citation>
    <scope>NUCLEOTIDE SEQUENCE [LARGE SCALE GENOMIC DNA]</scope>
    <source>
        <strain evidence="2">93-146</strain>
    </source>
</reference>
<dbReference type="AlphaFoldDB" id="C5BD70"/>
<evidence type="ECO:0000313" key="1">
    <source>
        <dbReference type="EMBL" id="ACR68565.1"/>
    </source>
</evidence>
<reference evidence="1 2" key="2">
    <citation type="journal article" date="2012" name="J. Bacteriol.">
        <title>Genome Sequence of Edwardsiella ictaluri 93-146, a Strain Associated with a Natural Channel Catfish Outbreak of Enteric Septicemia of Catfish.</title>
        <authorList>
            <person name="Williams M.L."/>
            <person name="Gillaspy A.F."/>
            <person name="Dyer D.W."/>
            <person name="Thune R.L."/>
            <person name="Waldbieser G.C."/>
            <person name="Schuster S.C."/>
            <person name="Gipson J."/>
            <person name="Zaitshik J."/>
            <person name="Landry C."/>
            <person name="Banes M.M."/>
            <person name="Lawrence M.L."/>
        </authorList>
    </citation>
    <scope>NUCLEOTIDE SEQUENCE [LARGE SCALE GENOMIC DNA]</scope>
    <source>
        <strain evidence="1 2">93-146</strain>
    </source>
</reference>
<dbReference type="Proteomes" id="UP000001485">
    <property type="component" value="Chromosome"/>
</dbReference>
<evidence type="ECO:0000313" key="2">
    <source>
        <dbReference type="Proteomes" id="UP000001485"/>
    </source>
</evidence>
<organism evidence="1 2">
    <name type="scientific">Edwardsiella ictaluri (strain 93-146)</name>
    <dbReference type="NCBI Taxonomy" id="634503"/>
    <lineage>
        <taxon>Bacteria</taxon>
        <taxon>Pseudomonadati</taxon>
        <taxon>Pseudomonadota</taxon>
        <taxon>Gammaproteobacteria</taxon>
        <taxon>Enterobacterales</taxon>
        <taxon>Hafniaceae</taxon>
        <taxon>Edwardsiella</taxon>
    </lineage>
</organism>
<sequence length="48" mass="5503">MIKRECNLPHRALQGLINPTFKLMALPLQSDFFTDKVDVFAYSVCNIC</sequence>
<proteinExistence type="predicted"/>
<name>C5BD70_EDWI9</name>